<name>A0ABM1VPD5_APLCA</name>
<keyword evidence="9" id="KW-1185">Reference proteome</keyword>
<dbReference type="SUPFAM" id="SSF57716">
    <property type="entry name" value="Glucocorticoid receptor-like (DNA-binding domain)"/>
    <property type="match status" value="1"/>
</dbReference>
<gene>
    <name evidence="10" type="primary">LOC106011113</name>
</gene>
<dbReference type="InterPro" id="IPR006612">
    <property type="entry name" value="THAP_Znf"/>
</dbReference>
<dbReference type="SMART" id="SM00595">
    <property type="entry name" value="MADF"/>
    <property type="match status" value="1"/>
</dbReference>
<feature type="domain" description="MADF" evidence="8">
    <location>
        <begin position="133"/>
        <end position="226"/>
    </location>
</feature>
<keyword evidence="4 5" id="KW-0238">DNA-binding</keyword>
<keyword evidence="1" id="KW-0479">Metal-binding</keyword>
<reference evidence="10" key="1">
    <citation type="submission" date="2025-08" db="UniProtKB">
        <authorList>
            <consortium name="RefSeq"/>
        </authorList>
    </citation>
    <scope>IDENTIFICATION</scope>
</reference>
<dbReference type="Pfam" id="PF10545">
    <property type="entry name" value="MADF_DNA_bdg"/>
    <property type="match status" value="1"/>
</dbReference>
<sequence length="382" mass="43521">MGRKCTVYKCRSGYRNQPEDQKVAVYKFPKETAKRKAWAASLPNELELEDVTDFMGVCALHWPEHVQMEHTTGRGPRPAVPPSIFQEVTKTGVPSDFKRKPRPATKKTTSKSRAVDVDPIDAFFVNEKISVEEFINLIHARPGLWQKSHPDFCNREVRNRLLDEVRCAADMPAAECAKKLKNLKDSMRAQVAKLPKTKYGLPAFESSDNITWPFFKRMLFMKNEFLGRKIVPSSLVEFDEVEDQEDASEAEQMDNTDEEPGITYTVSELSPEQSTSSDTPQIPTTQDTCRVCDQSLNSSTATTNTHNKRRRLHNHSTDFDFEDERKPVVLDRVTTTDELDTFALDIANDLRKIKDPLKLMQAKAGIRRIAEEFVMNELTSTS</sequence>
<dbReference type="PANTHER" id="PTHR12243">
    <property type="entry name" value="MADF DOMAIN TRANSCRIPTION FACTOR"/>
    <property type="match status" value="1"/>
</dbReference>
<dbReference type="GeneID" id="106011113"/>
<dbReference type="RefSeq" id="XP_035824277.1">
    <property type="nucleotide sequence ID" value="XM_035968384.1"/>
</dbReference>
<feature type="region of interest" description="Disordered" evidence="6">
    <location>
        <begin position="240"/>
        <end position="259"/>
    </location>
</feature>
<dbReference type="PANTHER" id="PTHR12243:SF67">
    <property type="entry name" value="COREPRESSOR OF PANGOLIN, ISOFORM A-RELATED"/>
    <property type="match status" value="1"/>
</dbReference>
<feature type="compositionally biased region" description="Basic residues" evidence="6">
    <location>
        <begin position="99"/>
        <end position="110"/>
    </location>
</feature>
<dbReference type="InterPro" id="IPR006578">
    <property type="entry name" value="MADF-dom"/>
</dbReference>
<dbReference type="Pfam" id="PF05485">
    <property type="entry name" value="THAP"/>
    <property type="match status" value="1"/>
</dbReference>
<evidence type="ECO:0000259" key="7">
    <source>
        <dbReference type="PROSITE" id="PS50950"/>
    </source>
</evidence>
<dbReference type="Proteomes" id="UP000694888">
    <property type="component" value="Unplaced"/>
</dbReference>
<proteinExistence type="predicted"/>
<feature type="domain" description="THAP-type" evidence="7">
    <location>
        <begin position="1"/>
        <end position="85"/>
    </location>
</feature>
<protein>
    <submittedName>
        <fullName evidence="10">Uncharacterized protein LOC106011113</fullName>
    </submittedName>
</protein>
<evidence type="ECO:0000313" key="9">
    <source>
        <dbReference type="Proteomes" id="UP000694888"/>
    </source>
</evidence>
<evidence type="ECO:0000256" key="3">
    <source>
        <dbReference type="ARBA" id="ARBA00022833"/>
    </source>
</evidence>
<evidence type="ECO:0000256" key="5">
    <source>
        <dbReference type="PROSITE-ProRule" id="PRU00309"/>
    </source>
</evidence>
<evidence type="ECO:0000256" key="2">
    <source>
        <dbReference type="ARBA" id="ARBA00022771"/>
    </source>
</evidence>
<dbReference type="PROSITE" id="PS51029">
    <property type="entry name" value="MADF"/>
    <property type="match status" value="1"/>
</dbReference>
<organism evidence="9 10">
    <name type="scientific">Aplysia californica</name>
    <name type="common">California sea hare</name>
    <dbReference type="NCBI Taxonomy" id="6500"/>
    <lineage>
        <taxon>Eukaryota</taxon>
        <taxon>Metazoa</taxon>
        <taxon>Spiralia</taxon>
        <taxon>Lophotrochozoa</taxon>
        <taxon>Mollusca</taxon>
        <taxon>Gastropoda</taxon>
        <taxon>Heterobranchia</taxon>
        <taxon>Euthyneura</taxon>
        <taxon>Tectipleura</taxon>
        <taxon>Aplysiida</taxon>
        <taxon>Aplysioidea</taxon>
        <taxon>Aplysiidae</taxon>
        <taxon>Aplysia</taxon>
    </lineage>
</organism>
<accession>A0ABM1VPD5</accession>
<keyword evidence="2 5" id="KW-0863">Zinc-finger</keyword>
<evidence type="ECO:0000256" key="1">
    <source>
        <dbReference type="ARBA" id="ARBA00022723"/>
    </source>
</evidence>
<evidence type="ECO:0000256" key="4">
    <source>
        <dbReference type="ARBA" id="ARBA00023125"/>
    </source>
</evidence>
<evidence type="ECO:0000256" key="6">
    <source>
        <dbReference type="SAM" id="MobiDB-lite"/>
    </source>
</evidence>
<evidence type="ECO:0000313" key="10">
    <source>
        <dbReference type="RefSeq" id="XP_035824277.1"/>
    </source>
</evidence>
<keyword evidence="3" id="KW-0862">Zinc</keyword>
<dbReference type="InterPro" id="IPR039353">
    <property type="entry name" value="TF_Adf1"/>
</dbReference>
<evidence type="ECO:0000259" key="8">
    <source>
        <dbReference type="PROSITE" id="PS51029"/>
    </source>
</evidence>
<dbReference type="PROSITE" id="PS50950">
    <property type="entry name" value="ZF_THAP"/>
    <property type="match status" value="1"/>
</dbReference>
<feature type="region of interest" description="Disordered" evidence="6">
    <location>
        <begin position="90"/>
        <end position="112"/>
    </location>
</feature>